<dbReference type="Proteomes" id="UP000438182">
    <property type="component" value="Unassembled WGS sequence"/>
</dbReference>
<keyword evidence="2" id="KW-1185">Reference proteome</keyword>
<organism evidence="1 2">
    <name type="scientific">Agromyces seonyuensis</name>
    <dbReference type="NCBI Taxonomy" id="2662446"/>
    <lineage>
        <taxon>Bacteria</taxon>
        <taxon>Bacillati</taxon>
        <taxon>Actinomycetota</taxon>
        <taxon>Actinomycetes</taxon>
        <taxon>Micrococcales</taxon>
        <taxon>Microbacteriaceae</taxon>
        <taxon>Agromyces</taxon>
    </lineage>
</organism>
<gene>
    <name evidence="1" type="ORF">GB864_06350</name>
</gene>
<dbReference type="EMBL" id="WSTA01000020">
    <property type="protein sequence ID" value="MWB98168.1"/>
    <property type="molecule type" value="Genomic_DNA"/>
</dbReference>
<name>A0A6I4NUW7_9MICO</name>
<evidence type="ECO:0000313" key="1">
    <source>
        <dbReference type="EMBL" id="MWB98168.1"/>
    </source>
</evidence>
<sequence>MLHGDPALALVFRDDDGRWRVQLEDADGDPLWSEDLPREVQDDETAVAAAAALLAEQGHALVFEPHPHLPAAWAAVVTDVDADGR</sequence>
<accession>A0A6I4NUW7</accession>
<reference evidence="1 2" key="1">
    <citation type="submission" date="2019-12" db="EMBL/GenBank/DDBJ databases">
        <authorList>
            <person name="Kim Y.S."/>
        </authorList>
    </citation>
    <scope>NUCLEOTIDE SEQUENCE [LARGE SCALE GENOMIC DNA]</scope>
    <source>
        <strain evidence="1 2">MMS17-SY077</strain>
    </source>
</reference>
<protein>
    <submittedName>
        <fullName evidence="1">Uncharacterized protein</fullName>
    </submittedName>
</protein>
<evidence type="ECO:0000313" key="2">
    <source>
        <dbReference type="Proteomes" id="UP000438182"/>
    </source>
</evidence>
<dbReference type="AlphaFoldDB" id="A0A6I4NUW7"/>
<proteinExistence type="predicted"/>
<comment type="caution">
    <text evidence="1">The sequence shown here is derived from an EMBL/GenBank/DDBJ whole genome shotgun (WGS) entry which is preliminary data.</text>
</comment>
<dbReference type="RefSeq" id="WP_160423508.1">
    <property type="nucleotide sequence ID" value="NZ_WSTA01000020.1"/>
</dbReference>